<dbReference type="Proteomes" id="UP000193685">
    <property type="component" value="Unassembled WGS sequence"/>
</dbReference>
<dbReference type="EMBL" id="MCFI01000005">
    <property type="protein sequence ID" value="ORY84856.1"/>
    <property type="molecule type" value="Genomic_DNA"/>
</dbReference>
<sequence>MFDPSKDDVQEWIAELQFICQEADQEDEFPCISLRVPESALPDDKPPSANESVAALQEAMLVQKNRKRSRGPVFQSRSSIA</sequence>
<keyword evidence="2" id="KW-1185">Reference proteome</keyword>
<dbReference type="RefSeq" id="XP_040726639.1">
    <property type="nucleotide sequence ID" value="XM_040868876.1"/>
</dbReference>
<feature type="non-terminal residue" evidence="1">
    <location>
        <position position="1"/>
    </location>
</feature>
<evidence type="ECO:0000313" key="2">
    <source>
        <dbReference type="Proteomes" id="UP000193685"/>
    </source>
</evidence>
<accession>A0A1Y2FNQ9</accession>
<reference evidence="1 2" key="1">
    <citation type="submission" date="2016-07" db="EMBL/GenBank/DDBJ databases">
        <title>Pervasive Adenine N6-methylation of Active Genes in Fungi.</title>
        <authorList>
            <consortium name="DOE Joint Genome Institute"/>
            <person name="Mondo S.J."/>
            <person name="Dannebaum R.O."/>
            <person name="Kuo R.C."/>
            <person name="Labutti K."/>
            <person name="Haridas S."/>
            <person name="Kuo A."/>
            <person name="Salamov A."/>
            <person name="Ahrendt S.R."/>
            <person name="Lipzen A."/>
            <person name="Sullivan W."/>
            <person name="Andreopoulos W.B."/>
            <person name="Clum A."/>
            <person name="Lindquist E."/>
            <person name="Daum C."/>
            <person name="Ramamoorthy G.K."/>
            <person name="Gryganskyi A."/>
            <person name="Culley D."/>
            <person name="Magnuson J.K."/>
            <person name="James T.Y."/>
            <person name="O'Malley M.A."/>
            <person name="Stajich J.E."/>
            <person name="Spatafora J.W."/>
            <person name="Visel A."/>
            <person name="Grigoriev I.V."/>
        </authorList>
    </citation>
    <scope>NUCLEOTIDE SEQUENCE [LARGE SCALE GENOMIC DNA]</scope>
    <source>
        <strain evidence="1 2">12-1054</strain>
    </source>
</reference>
<evidence type="ECO:0000313" key="1">
    <source>
        <dbReference type="EMBL" id="ORY84856.1"/>
    </source>
</evidence>
<dbReference type="GeneID" id="63785475"/>
<dbReference type="AlphaFoldDB" id="A0A1Y2FNQ9"/>
<comment type="caution">
    <text evidence="1">The sequence shown here is derived from an EMBL/GenBank/DDBJ whole genome shotgun (WGS) entry which is preliminary data.</text>
</comment>
<gene>
    <name evidence="1" type="ORF">BCR37DRAFT_377690</name>
</gene>
<name>A0A1Y2FNQ9_PROLT</name>
<protein>
    <submittedName>
        <fullName evidence="1">Uncharacterized protein</fullName>
    </submittedName>
</protein>
<proteinExistence type="predicted"/>
<organism evidence="1 2">
    <name type="scientific">Protomyces lactucae-debilis</name>
    <dbReference type="NCBI Taxonomy" id="2754530"/>
    <lineage>
        <taxon>Eukaryota</taxon>
        <taxon>Fungi</taxon>
        <taxon>Dikarya</taxon>
        <taxon>Ascomycota</taxon>
        <taxon>Taphrinomycotina</taxon>
        <taxon>Taphrinomycetes</taxon>
        <taxon>Taphrinales</taxon>
        <taxon>Protomycetaceae</taxon>
        <taxon>Protomyces</taxon>
    </lineage>
</organism>